<dbReference type="InterPro" id="IPR003347">
    <property type="entry name" value="JmjC_dom"/>
</dbReference>
<feature type="region of interest" description="Disordered" evidence="1">
    <location>
        <begin position="640"/>
        <end position="664"/>
    </location>
</feature>
<feature type="region of interest" description="Disordered" evidence="1">
    <location>
        <begin position="282"/>
        <end position="304"/>
    </location>
</feature>
<feature type="compositionally biased region" description="Low complexity" evidence="1">
    <location>
        <begin position="87"/>
        <end position="99"/>
    </location>
</feature>
<dbReference type="PROSITE" id="PS51184">
    <property type="entry name" value="JMJC"/>
    <property type="match status" value="1"/>
</dbReference>
<dbReference type="Pfam" id="PF02373">
    <property type="entry name" value="JmjC"/>
    <property type="match status" value="1"/>
</dbReference>
<dbReference type="SUPFAM" id="SSF51197">
    <property type="entry name" value="Clavaminate synthase-like"/>
    <property type="match status" value="1"/>
</dbReference>
<feature type="region of interest" description="Disordered" evidence="1">
    <location>
        <begin position="55"/>
        <end position="126"/>
    </location>
</feature>
<protein>
    <recommendedName>
        <fullName evidence="2">JmjC domain-containing protein</fullName>
    </recommendedName>
</protein>
<keyword evidence="4" id="KW-1185">Reference proteome</keyword>
<organism evidence="3 4">
    <name type="scientific">Bionectria ochroleuca</name>
    <name type="common">Gliocladium roseum</name>
    <dbReference type="NCBI Taxonomy" id="29856"/>
    <lineage>
        <taxon>Eukaryota</taxon>
        <taxon>Fungi</taxon>
        <taxon>Dikarya</taxon>
        <taxon>Ascomycota</taxon>
        <taxon>Pezizomycotina</taxon>
        <taxon>Sordariomycetes</taxon>
        <taxon>Hypocreomycetidae</taxon>
        <taxon>Hypocreales</taxon>
        <taxon>Bionectriaceae</taxon>
        <taxon>Clonostachys</taxon>
    </lineage>
</organism>
<feature type="compositionally biased region" description="Basic and acidic residues" evidence="1">
    <location>
        <begin position="644"/>
        <end position="658"/>
    </location>
</feature>
<reference evidence="3 4" key="1">
    <citation type="submission" date="2019-06" db="EMBL/GenBank/DDBJ databases">
        <authorList>
            <person name="Broberg M."/>
        </authorList>
    </citation>
    <scope>NUCLEOTIDE SEQUENCE [LARGE SCALE GENOMIC DNA]</scope>
</reference>
<dbReference type="Gene3D" id="2.60.120.650">
    <property type="entry name" value="Cupin"/>
    <property type="match status" value="1"/>
</dbReference>
<feature type="compositionally biased region" description="Polar residues" evidence="1">
    <location>
        <begin position="71"/>
        <end position="80"/>
    </location>
</feature>
<evidence type="ECO:0000313" key="4">
    <source>
        <dbReference type="Proteomes" id="UP000766486"/>
    </source>
</evidence>
<evidence type="ECO:0000313" key="3">
    <source>
        <dbReference type="EMBL" id="VUC25055.1"/>
    </source>
</evidence>
<evidence type="ECO:0000256" key="1">
    <source>
        <dbReference type="SAM" id="MobiDB-lite"/>
    </source>
</evidence>
<proteinExistence type="predicted"/>
<feature type="domain" description="JmjC" evidence="2">
    <location>
        <begin position="334"/>
        <end position="502"/>
    </location>
</feature>
<dbReference type="PANTHER" id="PTHR10694">
    <property type="entry name" value="LYSINE-SPECIFIC DEMETHYLASE"/>
    <property type="match status" value="1"/>
</dbReference>
<name>A0ABY6U1X4_BIOOC</name>
<accession>A0ABY6U1X4</accession>
<comment type="caution">
    <text evidence="3">The sequence shown here is derived from an EMBL/GenBank/DDBJ whole genome shotgun (WGS) entry which is preliminary data.</text>
</comment>
<feature type="compositionally biased region" description="Polar residues" evidence="1">
    <location>
        <begin position="100"/>
        <end position="115"/>
    </location>
</feature>
<sequence>MTGPDSYAAWGVIHGPFLERFLPVVLRRGQDCTSCAAQEDAQGWYQYLHQAIRDFPSGKKNQPQPAAATERQPSITSQKQNEPRSAPPSTAVPTAAISTENLRSSVPATPETQRPQRIRKPPAPFNSACYTTAKGGVCKAGGQRSRTSPACRWTAVNQKLASSPDVQELVNDLTLPSNAVEPPDRPTDLPSPNPLELRLACDPRTIEALVFSRTLEQLKNFPGILDQVVSTYAVVQGVVVVRLERFIEVQNRLTAVKKTAETRQYQSVAHSNGICHVKNERARKQVQDGGPSSSASPASDLPWREEIRRQEERLRQNSMENIRYRPDIEVKQPKQRRDMGLPARSPIHPLAGNRLTLTKQLLPGIHTPFCYESSHAPGAPFLMHLEDYDLTSVNILYQGRKIWVCIYPSARASFEARVRETYPDIGRCSQFIRHACLYFPTALLDEWNIPYAVVDQRAGDVVVTLPGTYHQGFSLGYTKAEAINYAGQEWSASQVRYPCSTDCTSLPILQSAMDIDEGPPAGEGDATGLTLEAAAKMDTARMLASYNDSRLLRIFKDKSFNLEEDHRVRVMQMIIHCEWPEQSCSILPHPAGPNLASELLKARLRTDRDFTEERFIMIRIFRHHEILKGEKELEKITAKKMKNRKEGRQKSQEQDGPRNTKGQRCDTLATEEMIKDSGMTETDFKKALEQGQVLYRISHVLGEHVITTLPVRRIDPHDLKIIVHKESPRSMLKQSIAPDSYHKLPENWLKFFLKHFQTLQPRIMDPSLVRVRMRDYPELP</sequence>
<dbReference type="Proteomes" id="UP000766486">
    <property type="component" value="Unassembled WGS sequence"/>
</dbReference>
<dbReference type="EMBL" id="CABFNS010000729">
    <property type="protein sequence ID" value="VUC25055.1"/>
    <property type="molecule type" value="Genomic_DNA"/>
</dbReference>
<dbReference type="SMART" id="SM00558">
    <property type="entry name" value="JmjC"/>
    <property type="match status" value="1"/>
</dbReference>
<evidence type="ECO:0000259" key="2">
    <source>
        <dbReference type="PROSITE" id="PS51184"/>
    </source>
</evidence>
<gene>
    <name evidence="3" type="ORF">CLO192961_LOCUS154789</name>
</gene>
<feature type="compositionally biased region" description="Low complexity" evidence="1">
    <location>
        <begin position="288"/>
        <end position="300"/>
    </location>
</feature>